<comment type="caution">
    <text evidence="1">The sequence shown here is derived from an EMBL/GenBank/DDBJ whole genome shotgun (WGS) entry which is preliminary data.</text>
</comment>
<dbReference type="Pfam" id="PF19952">
    <property type="entry name" value="DUF6414"/>
    <property type="match status" value="1"/>
</dbReference>
<proteinExistence type="predicted"/>
<dbReference type="EMBL" id="QGTA01000205">
    <property type="protein sequence ID" value="RQW91542.1"/>
    <property type="molecule type" value="Genomic_DNA"/>
</dbReference>
<dbReference type="InterPro" id="IPR045633">
    <property type="entry name" value="DUF6414"/>
</dbReference>
<accession>A0ABX9Y4M5</accession>
<protein>
    <submittedName>
        <fullName evidence="1">Uncharacterized protein</fullName>
    </submittedName>
</protein>
<sequence>MIFRRRSRRWAKQRREFVYLDEVSVTSLIASRDGAIKESVKETFTRSTERESKTIAGSSGKSFKFSTEFRAKNAETAAHEVVRKAVIQSTFRDLRTGGDEELLLRTDRKRQRREVKSCSLATQADVLRHRKKLARHGQLVALKDLARGDVLELDVILSADRAYQLVAAASSIVEIVKGREAIFGINKTEYDQVVHSLEVIDSLLVGLVPICGTSRDFAILNISGDEFIVDRRVLDPSGSVINELRPLEVVGVTNFSSYSRDLRRVLFGQQSYTAYIRVEVAALRDRWQPVKLADVLETMSINVGEFLSLLPEEFTPADASEDDGVALADDLTRALSDFGRRLALDSGVTLDEAVLQATVAQAVPMLADAANLESRRAAFDMVAHAVDPTIDRDVVRLARQLAQNEIAAKAVKGSSQAVIAPEVPSVAATRKLEVEFVAIYW</sequence>
<dbReference type="RefSeq" id="WP_069090155.1">
    <property type="nucleotide sequence ID" value="NZ_QGTA01000205.1"/>
</dbReference>
<dbReference type="Proteomes" id="UP000274694">
    <property type="component" value="Unassembled WGS sequence"/>
</dbReference>
<name>A0ABX9Y4M5_MICCH</name>
<gene>
    <name evidence="1" type="ORF">DLJ60_17330</name>
</gene>
<reference evidence="1 2" key="1">
    <citation type="submission" date="2018-05" db="EMBL/GenBank/DDBJ databases">
        <title>Micromonospora from Atacama Desert.</title>
        <authorList>
            <person name="Carro L."/>
            <person name="Goodfellow M."/>
            <person name="Klenk H.-P."/>
        </authorList>
    </citation>
    <scope>NUCLEOTIDE SEQUENCE [LARGE SCALE GENOMIC DNA]</scope>
    <source>
        <strain evidence="1 2">LB41</strain>
    </source>
</reference>
<evidence type="ECO:0000313" key="2">
    <source>
        <dbReference type="Proteomes" id="UP000274694"/>
    </source>
</evidence>
<evidence type="ECO:0000313" key="1">
    <source>
        <dbReference type="EMBL" id="RQW91542.1"/>
    </source>
</evidence>
<keyword evidence="2" id="KW-1185">Reference proteome</keyword>
<organism evidence="1 2">
    <name type="scientific">Micromonospora chalcea</name>
    <dbReference type="NCBI Taxonomy" id="1874"/>
    <lineage>
        <taxon>Bacteria</taxon>
        <taxon>Bacillati</taxon>
        <taxon>Actinomycetota</taxon>
        <taxon>Actinomycetes</taxon>
        <taxon>Micromonosporales</taxon>
        <taxon>Micromonosporaceae</taxon>
        <taxon>Micromonospora</taxon>
    </lineage>
</organism>